<name>A0AA41U071_9ACTN</name>
<keyword evidence="18" id="KW-1185">Reference proteome</keyword>
<keyword evidence="4 14" id="KW-1003">Cell membrane</keyword>
<protein>
    <recommendedName>
        <fullName evidence="14">ATP synthase subunit b</fullName>
    </recommendedName>
    <alternativeName>
        <fullName evidence="14">ATP synthase F(0) sector subunit b</fullName>
    </alternativeName>
    <alternativeName>
        <fullName evidence="14">ATPase subunit I</fullName>
    </alternativeName>
    <alternativeName>
        <fullName evidence="14">F-type ATPase subunit b</fullName>
        <shortName evidence="14">F-ATPase subunit b</shortName>
    </alternativeName>
</protein>
<accession>A0AA41U071</accession>
<organism evidence="17 18">
    <name type="scientific">Yinghuangia soli</name>
    <dbReference type="NCBI Taxonomy" id="2908204"/>
    <lineage>
        <taxon>Bacteria</taxon>
        <taxon>Bacillati</taxon>
        <taxon>Actinomycetota</taxon>
        <taxon>Actinomycetes</taxon>
        <taxon>Kitasatosporales</taxon>
        <taxon>Streptomycetaceae</taxon>
        <taxon>Yinghuangia</taxon>
    </lineage>
</organism>
<dbReference type="Pfam" id="PF00430">
    <property type="entry name" value="ATP-synt_B"/>
    <property type="match status" value="1"/>
</dbReference>
<keyword evidence="5 14" id="KW-0138">CF(0)</keyword>
<comment type="subcellular location">
    <subcellularLocation>
        <location evidence="1 14">Cell membrane</location>
        <topology evidence="1 14">Single-pass membrane protein</topology>
    </subcellularLocation>
</comment>
<dbReference type="SUPFAM" id="SSF81573">
    <property type="entry name" value="F1F0 ATP synthase subunit B, membrane domain"/>
    <property type="match status" value="1"/>
</dbReference>
<proteinExistence type="inferred from homology"/>
<comment type="function">
    <text evidence="14">Component of the F(0) channel, it forms part of the peripheral stalk, linking F(1) to F(0).</text>
</comment>
<dbReference type="GO" id="GO:0046933">
    <property type="term" value="F:proton-transporting ATP synthase activity, rotational mechanism"/>
    <property type="evidence" value="ECO:0007669"/>
    <property type="project" value="UniProtKB-UniRule"/>
</dbReference>
<comment type="subunit">
    <text evidence="13 14">F-type ATPases have 2 components, F(1) - the catalytic core - and F(0) - the membrane proton channel. F(1) has five subunits: alpha(3), beta(3), gamma(1), delta(1), epsilon(1). F(0) has three main subunits: a(1), b(2) and c(10-14). The alpha and beta chains form an alternating ring which encloses part of the gamma chain. F(1) is attached to F(0) by a central stalk formed by the gamma and epsilon chains, while a peripheral stalk is formed by the delta and b chains.</text>
</comment>
<dbReference type="GO" id="GO:0046961">
    <property type="term" value="F:proton-transporting ATPase activity, rotational mechanism"/>
    <property type="evidence" value="ECO:0007669"/>
    <property type="project" value="TreeGrafter"/>
</dbReference>
<evidence type="ECO:0000256" key="8">
    <source>
        <dbReference type="ARBA" id="ARBA00022989"/>
    </source>
</evidence>
<dbReference type="GO" id="GO:0005886">
    <property type="term" value="C:plasma membrane"/>
    <property type="evidence" value="ECO:0007669"/>
    <property type="project" value="UniProtKB-SubCell"/>
</dbReference>
<dbReference type="HAMAP" id="MF_01398">
    <property type="entry name" value="ATP_synth_b_bprime"/>
    <property type="match status" value="1"/>
</dbReference>
<keyword evidence="16" id="KW-0175">Coiled coil</keyword>
<evidence type="ECO:0000256" key="12">
    <source>
        <dbReference type="ARBA" id="ARBA00025198"/>
    </source>
</evidence>
<dbReference type="NCBIfam" id="TIGR01144">
    <property type="entry name" value="ATP_synt_b"/>
    <property type="match status" value="1"/>
</dbReference>
<feature type="transmembrane region" description="Helical" evidence="14">
    <location>
        <begin position="12"/>
        <end position="30"/>
    </location>
</feature>
<evidence type="ECO:0000256" key="7">
    <source>
        <dbReference type="ARBA" id="ARBA00022781"/>
    </source>
</evidence>
<evidence type="ECO:0000313" key="18">
    <source>
        <dbReference type="Proteomes" id="UP001165378"/>
    </source>
</evidence>
<keyword evidence="3 14" id="KW-0813">Transport</keyword>
<dbReference type="Proteomes" id="UP001165378">
    <property type="component" value="Unassembled WGS sequence"/>
</dbReference>
<dbReference type="NCBIfam" id="NF004412">
    <property type="entry name" value="PRK05759.1-3"/>
    <property type="match status" value="1"/>
</dbReference>
<gene>
    <name evidence="14" type="primary">atpF</name>
    <name evidence="17" type="ORF">LZ495_12695</name>
</gene>
<evidence type="ECO:0000256" key="10">
    <source>
        <dbReference type="ARBA" id="ARBA00023136"/>
    </source>
</evidence>
<keyword evidence="6 14" id="KW-0812">Transmembrane</keyword>
<keyword evidence="11 14" id="KW-0066">ATP synthesis</keyword>
<evidence type="ECO:0000256" key="9">
    <source>
        <dbReference type="ARBA" id="ARBA00023065"/>
    </source>
</evidence>
<dbReference type="RefSeq" id="WP_235052232.1">
    <property type="nucleotide sequence ID" value="NZ_JAKFHA010000005.1"/>
</dbReference>
<evidence type="ECO:0000256" key="2">
    <source>
        <dbReference type="ARBA" id="ARBA00005513"/>
    </source>
</evidence>
<dbReference type="InterPro" id="IPR050059">
    <property type="entry name" value="ATP_synthase_B_chain"/>
</dbReference>
<evidence type="ECO:0000256" key="4">
    <source>
        <dbReference type="ARBA" id="ARBA00022475"/>
    </source>
</evidence>
<evidence type="ECO:0000256" key="15">
    <source>
        <dbReference type="RuleBase" id="RU003848"/>
    </source>
</evidence>
<dbReference type="GO" id="GO:0045259">
    <property type="term" value="C:proton-transporting ATP synthase complex"/>
    <property type="evidence" value="ECO:0007669"/>
    <property type="project" value="UniProtKB-KW"/>
</dbReference>
<dbReference type="PANTHER" id="PTHR33445">
    <property type="entry name" value="ATP SYNTHASE SUBUNIT B', CHLOROPLASTIC"/>
    <property type="match status" value="1"/>
</dbReference>
<dbReference type="AlphaFoldDB" id="A0AA41U071"/>
<dbReference type="CDD" id="cd06503">
    <property type="entry name" value="ATP-synt_Fo_b"/>
    <property type="match status" value="1"/>
</dbReference>
<evidence type="ECO:0000256" key="1">
    <source>
        <dbReference type="ARBA" id="ARBA00004162"/>
    </source>
</evidence>
<dbReference type="InterPro" id="IPR002146">
    <property type="entry name" value="ATP_synth_b/b'su_bac/chlpt"/>
</dbReference>
<comment type="similarity">
    <text evidence="2 14 15">Belongs to the ATPase B chain family.</text>
</comment>
<keyword evidence="10 14" id="KW-0472">Membrane</keyword>
<evidence type="ECO:0000256" key="14">
    <source>
        <dbReference type="HAMAP-Rule" id="MF_01398"/>
    </source>
</evidence>
<evidence type="ECO:0000256" key="3">
    <source>
        <dbReference type="ARBA" id="ARBA00022448"/>
    </source>
</evidence>
<evidence type="ECO:0000256" key="11">
    <source>
        <dbReference type="ARBA" id="ARBA00023310"/>
    </source>
</evidence>
<dbReference type="InterPro" id="IPR028987">
    <property type="entry name" value="ATP_synth_B-like_membr_sf"/>
</dbReference>
<keyword evidence="9 14" id="KW-0406">Ion transport</keyword>
<dbReference type="PANTHER" id="PTHR33445:SF1">
    <property type="entry name" value="ATP SYNTHASE SUBUNIT B"/>
    <property type="match status" value="1"/>
</dbReference>
<keyword evidence="8 14" id="KW-1133">Transmembrane helix</keyword>
<evidence type="ECO:0000256" key="5">
    <source>
        <dbReference type="ARBA" id="ARBA00022547"/>
    </source>
</evidence>
<dbReference type="InterPro" id="IPR005864">
    <property type="entry name" value="ATP_synth_F0_bsu_bac"/>
</dbReference>
<comment type="function">
    <text evidence="12 14">F(1)F(0) ATP synthase produces ATP from ADP in the presence of a proton or sodium gradient. F-type ATPases consist of two structural domains, F(1) containing the extramembraneous catalytic core and F(0) containing the membrane proton channel, linked together by a central stalk and a peripheral stalk. During catalysis, ATP synthesis in the catalytic domain of F(1) is coupled via a rotary mechanism of the central stalk subunits to proton translocation.</text>
</comment>
<dbReference type="EMBL" id="JAKFHA010000005">
    <property type="protein sequence ID" value="MCF2528075.1"/>
    <property type="molecule type" value="Genomic_DNA"/>
</dbReference>
<comment type="caution">
    <text evidence="17">The sequence shown here is derived from an EMBL/GenBank/DDBJ whole genome shotgun (WGS) entry which is preliminary data.</text>
</comment>
<evidence type="ECO:0000256" key="13">
    <source>
        <dbReference type="ARBA" id="ARBA00025830"/>
    </source>
</evidence>
<feature type="coiled-coil region" evidence="16">
    <location>
        <begin position="51"/>
        <end position="82"/>
    </location>
</feature>
<evidence type="ECO:0000256" key="6">
    <source>
        <dbReference type="ARBA" id="ARBA00022692"/>
    </source>
</evidence>
<dbReference type="Gene3D" id="1.20.5.620">
    <property type="entry name" value="F1F0 ATP synthase subunit B, membrane domain"/>
    <property type="match status" value="1"/>
</dbReference>
<evidence type="ECO:0000256" key="16">
    <source>
        <dbReference type="SAM" id="Coils"/>
    </source>
</evidence>
<sequence length="170" mass="18382">MDPLLPPLDEIVIGGVAFLIVFYFLAKVLLPRIRQTLEDRTDAVVGGLARASEAQAEAQSERARCRDLLADARREAARLTEDGRAQGAAVYAEMRAEAARTKDEIIASGHAQIEADRKQASAALRQDIGGLAADLAGRIVGESLRDAALQRRIVDRFLDELEAYDPVGSA</sequence>
<reference evidence="17" key="1">
    <citation type="submission" date="2022-01" db="EMBL/GenBank/DDBJ databases">
        <title>Genome-Based Taxonomic Classification of the Phylum Actinobacteria.</title>
        <authorList>
            <person name="Gao Y."/>
        </authorList>
    </citation>
    <scope>NUCLEOTIDE SEQUENCE</scope>
    <source>
        <strain evidence="17">KLBMP 8922</strain>
    </source>
</reference>
<evidence type="ECO:0000313" key="17">
    <source>
        <dbReference type="EMBL" id="MCF2528075.1"/>
    </source>
</evidence>
<keyword evidence="7 14" id="KW-0375">Hydrogen ion transport</keyword>